<dbReference type="InterPro" id="IPR050352">
    <property type="entry name" value="ABCG_transporters"/>
</dbReference>
<feature type="transmembrane region" description="Helical" evidence="9">
    <location>
        <begin position="566"/>
        <end position="585"/>
    </location>
</feature>
<proteinExistence type="inferred from homology"/>
<dbReference type="GO" id="GO:0042887">
    <property type="term" value="F:amide transmembrane transporter activity"/>
    <property type="evidence" value="ECO:0007669"/>
    <property type="project" value="UniProtKB-ARBA"/>
</dbReference>
<dbReference type="Ensembl" id="ENSCPOT00000008416.3">
    <property type="protein sequence ID" value="ENSCPOP00000007498.3"/>
    <property type="gene ID" value="ENSCPOG00000008341.4"/>
</dbReference>
<evidence type="ECO:0000313" key="11">
    <source>
        <dbReference type="Ensembl" id="ENSCPOP00000007498.3"/>
    </source>
</evidence>
<dbReference type="eggNOG" id="KOG0061">
    <property type="taxonomic scope" value="Eukaryota"/>
</dbReference>
<evidence type="ECO:0000256" key="1">
    <source>
        <dbReference type="ARBA" id="ARBA00004141"/>
    </source>
</evidence>
<keyword evidence="6" id="KW-0067">ATP-binding</keyword>
<dbReference type="PANTHER" id="PTHR48041">
    <property type="entry name" value="ABC TRANSPORTER G FAMILY MEMBER 28"/>
    <property type="match status" value="1"/>
</dbReference>
<feature type="domain" description="ABC transporter" evidence="10">
    <location>
        <begin position="3"/>
        <end position="219"/>
    </location>
</feature>
<dbReference type="HOGENOM" id="CLU_000604_57_8_1"/>
<keyword evidence="12" id="KW-1185">Reference proteome</keyword>
<reference evidence="11" key="2">
    <citation type="submission" date="2025-08" db="UniProtKB">
        <authorList>
            <consortium name="Ensembl"/>
        </authorList>
    </citation>
    <scope>IDENTIFICATION</scope>
    <source>
        <strain evidence="11">2N</strain>
    </source>
</reference>
<sequence>SGIMRPGLNAILGPTGAGKSSLLSVLAARKNPEKFSGVVLINGDPYPADFRCCSGYVAQDDVMMDTLTVRENIHFSAALRLPTTISNHEKNEKINEVIEDLGLNKVADSKVGTEQIHGVSRSDRKKTSIAMELVTDPSILFLDEPTDALDSSTAHAVLLLLERLSRRGRTIIFSIRDPRYSIFKMFDSLTLLAAGKLIFHGPAQMAVEHFASAGYNCEPCTNPADFFLDVINGVFTAVESDREEEDNECEKIEEFFLRDDPVIENLAEFYANSSFSRDTKAELDQLSDGQKKRISAFKEFTFATSFWHQLRWISWRSLKNFLGDRQTSIIQLIIPFIKGLLVGAFYLVTKNDCAEIHNRSWMLYVLIASHCVSYLSAVQFFLGEKKLLMHEYVSGYYGVPSYVLGKLLSDLLARRLLQSFIYTCILYFMIRLKPTVEAFFIMVLTLLMAACSVDSVTLAVTVGQSVLLPILIFLISNYFWFMLRFWLVTGFSGTNESWVSWLQYINVPYYGMMALQHNEFWGQNFCTGHSETGFSGCSNYVMCSGEEFLTMAGIDLSTWGFWKNHVVLALVTIIFFTMVFLKLLFLKKHF</sequence>
<feature type="transmembrane region" description="Helical" evidence="9">
    <location>
        <begin position="361"/>
        <end position="382"/>
    </location>
</feature>
<dbReference type="AlphaFoldDB" id="H0VC48"/>
<keyword evidence="5" id="KW-0547">Nucleotide-binding</keyword>
<evidence type="ECO:0000256" key="9">
    <source>
        <dbReference type="SAM" id="Phobius"/>
    </source>
</evidence>
<dbReference type="GO" id="GO:0032217">
    <property type="term" value="F:riboflavin transmembrane transporter activity"/>
    <property type="evidence" value="ECO:0007669"/>
    <property type="project" value="TreeGrafter"/>
</dbReference>
<evidence type="ECO:0000256" key="8">
    <source>
        <dbReference type="ARBA" id="ARBA00023136"/>
    </source>
</evidence>
<reference evidence="12" key="1">
    <citation type="journal article" date="2011" name="Nature">
        <title>A high-resolution map of human evolutionary constraint using 29 mammals.</title>
        <authorList>
            <person name="Lindblad-Toh K."/>
            <person name="Garber M."/>
            <person name="Zuk O."/>
            <person name="Lin M.F."/>
            <person name="Parker B.J."/>
            <person name="Washietl S."/>
            <person name="Kheradpour P."/>
            <person name="Ernst J."/>
            <person name="Jordan G."/>
            <person name="Mauceli E."/>
            <person name="Ward L.D."/>
            <person name="Lowe C.B."/>
            <person name="Holloway A.K."/>
            <person name="Clamp M."/>
            <person name="Gnerre S."/>
            <person name="Alfoldi J."/>
            <person name="Beal K."/>
            <person name="Chang J."/>
            <person name="Clawson H."/>
            <person name="Cuff J."/>
            <person name="Di Palma F."/>
            <person name="Fitzgerald S."/>
            <person name="Flicek P."/>
            <person name="Guttman M."/>
            <person name="Hubisz M.J."/>
            <person name="Jaffe D.B."/>
            <person name="Jungreis I."/>
            <person name="Kent W.J."/>
            <person name="Kostka D."/>
            <person name="Lara M."/>
            <person name="Martins A.L."/>
            <person name="Massingham T."/>
            <person name="Moltke I."/>
            <person name="Raney B.J."/>
            <person name="Rasmussen M.D."/>
            <person name="Robinson J."/>
            <person name="Stark A."/>
            <person name="Vilella A.J."/>
            <person name="Wen J."/>
            <person name="Xie X."/>
            <person name="Zody M.C."/>
            <person name="Baldwin J."/>
            <person name="Bloom T."/>
            <person name="Chin C.W."/>
            <person name="Heiman D."/>
            <person name="Nicol R."/>
            <person name="Nusbaum C."/>
            <person name="Young S."/>
            <person name="Wilkinson J."/>
            <person name="Worley K.C."/>
            <person name="Kovar C.L."/>
            <person name="Muzny D.M."/>
            <person name="Gibbs R.A."/>
            <person name="Cree A."/>
            <person name="Dihn H.H."/>
            <person name="Fowler G."/>
            <person name="Jhangiani S."/>
            <person name="Joshi V."/>
            <person name="Lee S."/>
            <person name="Lewis L.R."/>
            <person name="Nazareth L.V."/>
            <person name="Okwuonu G."/>
            <person name="Santibanez J."/>
            <person name="Warren W.C."/>
            <person name="Mardis E.R."/>
            <person name="Weinstock G.M."/>
            <person name="Wilson R.K."/>
            <person name="Delehaunty K."/>
            <person name="Dooling D."/>
            <person name="Fronik C."/>
            <person name="Fulton L."/>
            <person name="Fulton B."/>
            <person name="Graves T."/>
            <person name="Minx P."/>
            <person name="Sodergren E."/>
            <person name="Birney E."/>
            <person name="Margulies E.H."/>
            <person name="Herrero J."/>
            <person name="Green E.D."/>
            <person name="Haussler D."/>
            <person name="Siepel A."/>
            <person name="Goldman N."/>
            <person name="Pollard K.S."/>
            <person name="Pedersen J.S."/>
            <person name="Lander E.S."/>
            <person name="Kellis M."/>
        </authorList>
    </citation>
    <scope>NUCLEOTIDE SEQUENCE [LARGE SCALE GENOMIC DNA]</scope>
    <source>
        <strain evidence="12">2N</strain>
    </source>
</reference>
<feature type="transmembrane region" description="Helical" evidence="9">
    <location>
        <begin position="416"/>
        <end position="432"/>
    </location>
</feature>
<dbReference type="EMBL" id="AAKN02055905">
    <property type="status" value="NOT_ANNOTATED_CDS"/>
    <property type="molecule type" value="Genomic_DNA"/>
</dbReference>
<feature type="transmembrane region" description="Helical" evidence="9">
    <location>
        <begin position="466"/>
        <end position="487"/>
    </location>
</feature>
<dbReference type="SMART" id="SM00382">
    <property type="entry name" value="AAA"/>
    <property type="match status" value="1"/>
</dbReference>
<keyword evidence="4 9" id="KW-0812">Transmembrane</keyword>
<gene>
    <name evidence="11" type="primary">LOC100717137</name>
</gene>
<accession>H0VC48</accession>
<reference evidence="11" key="3">
    <citation type="submission" date="2025-09" db="UniProtKB">
        <authorList>
            <consortium name="Ensembl"/>
        </authorList>
    </citation>
    <scope>IDENTIFICATION</scope>
    <source>
        <strain evidence="11">2N</strain>
    </source>
</reference>
<dbReference type="GO" id="GO:0015562">
    <property type="term" value="F:efflux transmembrane transporter activity"/>
    <property type="evidence" value="ECO:0007669"/>
    <property type="project" value="UniProtKB-ARBA"/>
</dbReference>
<keyword evidence="3" id="KW-0813">Transport</keyword>
<dbReference type="Bgee" id="ENSCPOG00000008341">
    <property type="expression patterns" value="Expressed in adult mammalian kidney and 1 other cell type or tissue"/>
</dbReference>
<dbReference type="PROSITE" id="PS50893">
    <property type="entry name" value="ABC_TRANSPORTER_2"/>
    <property type="match status" value="1"/>
</dbReference>
<dbReference type="InterPro" id="IPR013525">
    <property type="entry name" value="ABC2_TM"/>
</dbReference>
<organism evidence="11 12">
    <name type="scientific">Cavia porcellus</name>
    <name type="common">Guinea pig</name>
    <dbReference type="NCBI Taxonomy" id="10141"/>
    <lineage>
        <taxon>Eukaryota</taxon>
        <taxon>Metazoa</taxon>
        <taxon>Chordata</taxon>
        <taxon>Craniata</taxon>
        <taxon>Vertebrata</taxon>
        <taxon>Euteleostomi</taxon>
        <taxon>Mammalia</taxon>
        <taxon>Eutheria</taxon>
        <taxon>Euarchontoglires</taxon>
        <taxon>Glires</taxon>
        <taxon>Rodentia</taxon>
        <taxon>Hystricomorpha</taxon>
        <taxon>Caviidae</taxon>
        <taxon>Cavia</taxon>
    </lineage>
</organism>
<evidence type="ECO:0000256" key="4">
    <source>
        <dbReference type="ARBA" id="ARBA00022692"/>
    </source>
</evidence>
<dbReference type="STRING" id="10141.ENSCPOP00000007498"/>
<comment type="subcellular location">
    <subcellularLocation>
        <location evidence="1">Membrane</location>
        <topology evidence="1">Multi-pass membrane protein</topology>
    </subcellularLocation>
</comment>
<evidence type="ECO:0000256" key="2">
    <source>
        <dbReference type="ARBA" id="ARBA00005814"/>
    </source>
</evidence>
<dbReference type="GO" id="GO:0140359">
    <property type="term" value="F:ABC-type transporter activity"/>
    <property type="evidence" value="ECO:0007669"/>
    <property type="project" value="InterPro"/>
</dbReference>
<keyword evidence="8 9" id="KW-0472">Membrane</keyword>
<dbReference type="OMA" id="IHDENMK"/>
<feature type="transmembrane region" description="Helical" evidence="9">
    <location>
        <begin position="329"/>
        <end position="349"/>
    </location>
</feature>
<dbReference type="InterPro" id="IPR027417">
    <property type="entry name" value="P-loop_NTPase"/>
</dbReference>
<evidence type="ECO:0000259" key="10">
    <source>
        <dbReference type="PROSITE" id="PS50893"/>
    </source>
</evidence>
<feature type="transmembrane region" description="Helical" evidence="9">
    <location>
        <begin position="438"/>
        <end position="459"/>
    </location>
</feature>
<dbReference type="GO" id="GO:0016887">
    <property type="term" value="F:ATP hydrolysis activity"/>
    <property type="evidence" value="ECO:0007669"/>
    <property type="project" value="InterPro"/>
</dbReference>
<dbReference type="PANTHER" id="PTHR48041:SF70">
    <property type="entry name" value="ATP-BINDING CASSETTE SUB-FAMILY G MEMBER 3"/>
    <property type="match status" value="1"/>
</dbReference>
<dbReference type="InterPro" id="IPR003593">
    <property type="entry name" value="AAA+_ATPase"/>
</dbReference>
<protein>
    <recommendedName>
        <fullName evidence="10">ABC transporter domain-containing protein</fullName>
    </recommendedName>
</protein>
<evidence type="ECO:0000256" key="6">
    <source>
        <dbReference type="ARBA" id="ARBA00022840"/>
    </source>
</evidence>
<dbReference type="GO" id="GO:0005524">
    <property type="term" value="F:ATP binding"/>
    <property type="evidence" value="ECO:0007669"/>
    <property type="project" value="UniProtKB-KW"/>
</dbReference>
<evidence type="ECO:0000313" key="12">
    <source>
        <dbReference type="Proteomes" id="UP000005447"/>
    </source>
</evidence>
<evidence type="ECO:0000256" key="7">
    <source>
        <dbReference type="ARBA" id="ARBA00022989"/>
    </source>
</evidence>
<dbReference type="InParanoid" id="H0VC48"/>
<comment type="similarity">
    <text evidence="2">Belongs to the ABC transporter superfamily. ABCG family. Eye pigment precursor importer (TC 3.A.1.204) subfamily.</text>
</comment>
<dbReference type="FunFam" id="3.40.50.300:FF:000622">
    <property type="entry name" value="ATP-binding cassette sub-family G member 2"/>
    <property type="match status" value="1"/>
</dbReference>
<dbReference type="Gene3D" id="3.40.50.300">
    <property type="entry name" value="P-loop containing nucleotide triphosphate hydrolases"/>
    <property type="match status" value="1"/>
</dbReference>
<evidence type="ECO:0000256" key="5">
    <source>
        <dbReference type="ARBA" id="ARBA00022741"/>
    </source>
</evidence>
<dbReference type="SUPFAM" id="SSF52540">
    <property type="entry name" value="P-loop containing nucleoside triphosphate hydrolases"/>
    <property type="match status" value="1"/>
</dbReference>
<dbReference type="GO" id="GO:0016324">
    <property type="term" value="C:apical plasma membrane"/>
    <property type="evidence" value="ECO:0007669"/>
    <property type="project" value="UniProtKB-ARBA"/>
</dbReference>
<dbReference type="Pfam" id="PF00005">
    <property type="entry name" value="ABC_tran"/>
    <property type="match status" value="1"/>
</dbReference>
<dbReference type="GeneTree" id="ENSGT00940000160729"/>
<dbReference type="Pfam" id="PF01061">
    <property type="entry name" value="ABC2_membrane"/>
    <property type="match status" value="1"/>
</dbReference>
<dbReference type="InterPro" id="IPR003439">
    <property type="entry name" value="ABC_transporter-like_ATP-bd"/>
</dbReference>
<dbReference type="Proteomes" id="UP000005447">
    <property type="component" value="Unassembled WGS sequence"/>
</dbReference>
<evidence type="ECO:0000256" key="3">
    <source>
        <dbReference type="ARBA" id="ARBA00022448"/>
    </source>
</evidence>
<dbReference type="VEuPathDB" id="HostDB:ENSCPOG00000008341"/>
<keyword evidence="7 9" id="KW-1133">Transmembrane helix</keyword>
<name>H0VC48_CAVPO</name>